<evidence type="ECO:0000256" key="1">
    <source>
        <dbReference type="SAM" id="MobiDB-lite"/>
    </source>
</evidence>
<name>A0A0C9ZSZ1_9AGAM</name>
<feature type="compositionally biased region" description="Acidic residues" evidence="1">
    <location>
        <begin position="536"/>
        <end position="548"/>
    </location>
</feature>
<proteinExistence type="predicted"/>
<feature type="compositionally biased region" description="Basic and acidic residues" evidence="1">
    <location>
        <begin position="313"/>
        <end position="322"/>
    </location>
</feature>
<dbReference type="GO" id="GO:0046982">
    <property type="term" value="F:protein heterodimerization activity"/>
    <property type="evidence" value="ECO:0007669"/>
    <property type="project" value="InterPro"/>
</dbReference>
<feature type="compositionally biased region" description="Pro residues" evidence="1">
    <location>
        <begin position="652"/>
        <end position="661"/>
    </location>
</feature>
<feature type="region of interest" description="Disordered" evidence="1">
    <location>
        <begin position="481"/>
        <end position="598"/>
    </location>
</feature>
<dbReference type="Gene3D" id="1.10.20.10">
    <property type="entry name" value="Histone, subunit A"/>
    <property type="match status" value="1"/>
</dbReference>
<feature type="compositionally biased region" description="Polar residues" evidence="1">
    <location>
        <begin position="323"/>
        <end position="350"/>
    </location>
</feature>
<dbReference type="HOGENOM" id="CLU_010592_0_0_1"/>
<accession>A0A0C9ZSZ1</accession>
<feature type="compositionally biased region" description="Polar residues" evidence="1">
    <location>
        <begin position="441"/>
        <end position="450"/>
    </location>
</feature>
<dbReference type="OrthoDB" id="5382203at2759"/>
<feature type="compositionally biased region" description="Low complexity" evidence="1">
    <location>
        <begin position="755"/>
        <end position="767"/>
    </location>
</feature>
<feature type="compositionally biased region" description="Low complexity" evidence="1">
    <location>
        <begin position="265"/>
        <end position="275"/>
    </location>
</feature>
<feature type="region of interest" description="Disordered" evidence="1">
    <location>
        <begin position="742"/>
        <end position="793"/>
    </location>
</feature>
<dbReference type="Proteomes" id="UP000054018">
    <property type="component" value="Unassembled WGS sequence"/>
</dbReference>
<evidence type="ECO:0000313" key="3">
    <source>
        <dbReference type="Proteomes" id="UP000054018"/>
    </source>
</evidence>
<keyword evidence="3" id="KW-1185">Reference proteome</keyword>
<feature type="region of interest" description="Disordered" evidence="1">
    <location>
        <begin position="242"/>
        <end position="458"/>
    </location>
</feature>
<feature type="region of interest" description="Disordered" evidence="1">
    <location>
        <begin position="634"/>
        <end position="707"/>
    </location>
</feature>
<gene>
    <name evidence="2" type="ORF">PISMIDRAFT_6999</name>
</gene>
<feature type="compositionally biased region" description="Pro residues" evidence="1">
    <location>
        <begin position="768"/>
        <end position="777"/>
    </location>
</feature>
<reference evidence="3" key="2">
    <citation type="submission" date="2015-01" db="EMBL/GenBank/DDBJ databases">
        <title>Evolutionary Origins and Diversification of the Mycorrhizal Mutualists.</title>
        <authorList>
            <consortium name="DOE Joint Genome Institute"/>
            <consortium name="Mycorrhizal Genomics Consortium"/>
            <person name="Kohler A."/>
            <person name="Kuo A."/>
            <person name="Nagy L.G."/>
            <person name="Floudas D."/>
            <person name="Copeland A."/>
            <person name="Barry K.W."/>
            <person name="Cichocki N."/>
            <person name="Veneault-Fourrey C."/>
            <person name="LaButti K."/>
            <person name="Lindquist E.A."/>
            <person name="Lipzen A."/>
            <person name="Lundell T."/>
            <person name="Morin E."/>
            <person name="Murat C."/>
            <person name="Riley R."/>
            <person name="Ohm R."/>
            <person name="Sun H."/>
            <person name="Tunlid A."/>
            <person name="Henrissat B."/>
            <person name="Grigoriev I.V."/>
            <person name="Hibbett D.S."/>
            <person name="Martin F."/>
        </authorList>
    </citation>
    <scope>NUCLEOTIDE SEQUENCE [LARGE SCALE GENOMIC DNA]</scope>
    <source>
        <strain evidence="3">441</strain>
    </source>
</reference>
<dbReference type="InterPro" id="IPR009072">
    <property type="entry name" value="Histone-fold"/>
</dbReference>
<feature type="compositionally biased region" description="Basic and acidic residues" evidence="1">
    <location>
        <begin position="553"/>
        <end position="564"/>
    </location>
</feature>
<sequence>MASPAPGYLGSPTYISARSADVILSDVRPTKLADDALHAINALLDELLYSILDAARALNTAQLRAGLHKILPTTLGKEAVLEAELELRAYWDRTCGSSGNGSSQVVPDDGSFNLSWAFELLRLKCEAYSTLSDADENPDAEVRLIERMTAEGTSVPKEALLAPASLYLTAIIESICEHVLSNVSRVAARDSSRATANSQDLFIALCEDRTIYGLFKNMKIYEEIESLSKLLSERRSLSKSFSRERLAGTVSPTSESFRKHDPRSSPRQRMSSESSGIPPNIIVNASRQSSRSSSDKSRGIRIFHNRGLQDPPHTSEHSHQKTESLASANAKQSIRSSSDKSPVSTTFSDTRSQEFDDMMRSGSTMKVSLTPDRLRTMEVPNKERPRQLGRHKGLTKSDRTSVSESFSLSAPPSARGTRPPLRSVESIIEDDEDAMAPNPSPASRSRQLSATAPAAATYRSPSLMRIRSASTSNTSVAKLAVVSSKHPQRPESTVLPVLPSSPAESVQRHKAPPKELNMKATKAPARRPARNRESLDIDDVMGYSDEEVSTSAGRKDSRLEEKQKGLSTNTRDLIDFLAEGPPGPLAAPSPSNDSFLSLTPKKAGRLQKMLSRITLSGSSQSGKSSRKGSIQEVVVPPLNKSSNNLSPLANRPVPPRYPTPGPSSAASSDRGSVDQETRRRSQSAPRKVMPRENGRAASNEQLPLPPIPIIVPGDELCHSPSAVSEKLSDSALDNLDANLKPALHQSSSAPGWVDSGPTSPVASSAPPSLAPSIPPSPIQMESAPRAQVPPRVSSKCTKVIKVPAVPPRSSSPTLAIPTSLVEQSRDMRRALAHAMNADECRLLVDIFLARSKLISDPAELRALASAPPPDPATRELNTMIEQTVVGLFLGDSDGFVEYDTKDIAPTSLSNGHAEL</sequence>
<feature type="compositionally biased region" description="Basic and acidic residues" evidence="1">
    <location>
        <begin position="372"/>
        <end position="386"/>
    </location>
</feature>
<dbReference type="EMBL" id="KN833690">
    <property type="protein sequence ID" value="KIK29119.1"/>
    <property type="molecule type" value="Genomic_DNA"/>
</dbReference>
<dbReference type="STRING" id="765257.A0A0C9ZSZ1"/>
<organism evidence="2 3">
    <name type="scientific">Pisolithus microcarpus 441</name>
    <dbReference type="NCBI Taxonomy" id="765257"/>
    <lineage>
        <taxon>Eukaryota</taxon>
        <taxon>Fungi</taxon>
        <taxon>Dikarya</taxon>
        <taxon>Basidiomycota</taxon>
        <taxon>Agaricomycotina</taxon>
        <taxon>Agaricomycetes</taxon>
        <taxon>Agaricomycetidae</taxon>
        <taxon>Boletales</taxon>
        <taxon>Sclerodermatineae</taxon>
        <taxon>Pisolithaceae</taxon>
        <taxon>Pisolithus</taxon>
    </lineage>
</organism>
<protein>
    <submittedName>
        <fullName evidence="2">Uncharacterized protein</fullName>
    </submittedName>
</protein>
<evidence type="ECO:0000313" key="2">
    <source>
        <dbReference type="EMBL" id="KIK29119.1"/>
    </source>
</evidence>
<reference evidence="2 3" key="1">
    <citation type="submission" date="2014-04" db="EMBL/GenBank/DDBJ databases">
        <authorList>
            <consortium name="DOE Joint Genome Institute"/>
            <person name="Kuo A."/>
            <person name="Kohler A."/>
            <person name="Costa M.D."/>
            <person name="Nagy L.G."/>
            <person name="Floudas D."/>
            <person name="Copeland A."/>
            <person name="Barry K.W."/>
            <person name="Cichocki N."/>
            <person name="Veneault-Fourrey C."/>
            <person name="LaButti K."/>
            <person name="Lindquist E.A."/>
            <person name="Lipzen A."/>
            <person name="Lundell T."/>
            <person name="Morin E."/>
            <person name="Murat C."/>
            <person name="Sun H."/>
            <person name="Tunlid A."/>
            <person name="Henrissat B."/>
            <person name="Grigoriev I.V."/>
            <person name="Hibbett D.S."/>
            <person name="Martin F."/>
            <person name="Nordberg H.P."/>
            <person name="Cantor M.N."/>
            <person name="Hua S.X."/>
        </authorList>
    </citation>
    <scope>NUCLEOTIDE SEQUENCE [LARGE SCALE GENOMIC DNA]</scope>
    <source>
        <strain evidence="2 3">441</strain>
    </source>
</reference>
<dbReference type="AlphaFoldDB" id="A0A0C9ZSZ1"/>